<dbReference type="InterPro" id="IPR008567">
    <property type="entry name" value="BKACE"/>
</dbReference>
<organism evidence="5 6">
    <name type="scientific">Desulfobacula phenolica</name>
    <dbReference type="NCBI Taxonomy" id="90732"/>
    <lineage>
        <taxon>Bacteria</taxon>
        <taxon>Pseudomonadati</taxon>
        <taxon>Thermodesulfobacteriota</taxon>
        <taxon>Desulfobacteria</taxon>
        <taxon>Desulfobacterales</taxon>
        <taxon>Desulfobacteraceae</taxon>
        <taxon>Desulfobacula</taxon>
    </lineage>
</organism>
<reference evidence="6" key="1">
    <citation type="submission" date="2016-10" db="EMBL/GenBank/DDBJ databases">
        <authorList>
            <person name="Varghese N."/>
            <person name="Submissions S."/>
        </authorList>
    </citation>
    <scope>NUCLEOTIDE SEQUENCE [LARGE SCALE GENOMIC DNA]</scope>
    <source>
        <strain evidence="6">DSM 3384</strain>
    </source>
</reference>
<name>A0A1H2GDR1_9BACT</name>
<dbReference type="GO" id="GO:0046872">
    <property type="term" value="F:metal ion binding"/>
    <property type="evidence" value="ECO:0007669"/>
    <property type="project" value="UniProtKB-KW"/>
</dbReference>
<evidence type="ECO:0000256" key="1">
    <source>
        <dbReference type="ARBA" id="ARBA00001947"/>
    </source>
</evidence>
<dbReference type="Gene3D" id="3.20.20.70">
    <property type="entry name" value="Aldolase class I"/>
    <property type="match status" value="1"/>
</dbReference>
<dbReference type="Proteomes" id="UP000199608">
    <property type="component" value="Unassembled WGS sequence"/>
</dbReference>
<keyword evidence="6" id="KW-1185">Reference proteome</keyword>
<comment type="cofactor">
    <cofactor evidence="1">
        <name>Zn(2+)</name>
        <dbReference type="ChEBI" id="CHEBI:29105"/>
    </cofactor>
</comment>
<evidence type="ECO:0000256" key="3">
    <source>
        <dbReference type="ARBA" id="ARBA00022723"/>
    </source>
</evidence>
<dbReference type="Pfam" id="PF05853">
    <property type="entry name" value="BKACE"/>
    <property type="match status" value="1"/>
</dbReference>
<sequence>MDNKLIITAAITGSVHIPTMSDYLPITPDQIVEDAVKAHEAGAAIAHIHVRNPENGFPSADPELFIEVCSKIKARCDLILLPTTGGGMNQTTEEKLIPIKRLEPEMCSFDPAPFNFGIFQIAGRFKEYKYDWEPEYLELCKNVTFRPTFNDDMIYGKTFMEMDTKPEFEIYELGHVSYVKWLLEENLTKGPVHLQFVFGPMVGWMTPSVKHLVLIYDEAKEVLGEGNFTWSVAAGGRFQIPITTTAMAMGAQNVRVGLEDSVYAGKGIMAKASADQVNMIKRIAKEMSLEPATSEETRQILGLKGLDKVNF</sequence>
<dbReference type="InterPro" id="IPR013785">
    <property type="entry name" value="Aldolase_TIM"/>
</dbReference>
<keyword evidence="4" id="KW-0862">Zinc</keyword>
<evidence type="ECO:0000256" key="4">
    <source>
        <dbReference type="ARBA" id="ARBA00022833"/>
    </source>
</evidence>
<keyword evidence="3" id="KW-0479">Metal-binding</keyword>
<accession>A0A1H2GDR1</accession>
<protein>
    <submittedName>
        <fullName evidence="5">Uncharacterized conserved protein, DUF849 family</fullName>
    </submittedName>
</protein>
<dbReference type="AlphaFoldDB" id="A0A1H2GDR1"/>
<evidence type="ECO:0000313" key="6">
    <source>
        <dbReference type="Proteomes" id="UP000199608"/>
    </source>
</evidence>
<dbReference type="PANTHER" id="PTHR37418:SF2">
    <property type="entry name" value="3-KETO-5-AMINOHEXANOATE CLEAVAGE ENZYME"/>
    <property type="match status" value="1"/>
</dbReference>
<gene>
    <name evidence="5" type="ORF">SAMN04487931_105145</name>
</gene>
<keyword evidence="2" id="KW-0808">Transferase</keyword>
<dbReference type="GO" id="GO:0043720">
    <property type="term" value="F:3-keto-5-aminohexanoate cleavage activity"/>
    <property type="evidence" value="ECO:0007669"/>
    <property type="project" value="InterPro"/>
</dbReference>
<dbReference type="PANTHER" id="PTHR37418">
    <property type="entry name" value="3-KETO-5-AMINOHEXANOATE CLEAVAGE ENZYME-RELATED"/>
    <property type="match status" value="1"/>
</dbReference>
<dbReference type="RefSeq" id="WP_092233387.1">
    <property type="nucleotide sequence ID" value="NZ_FNLL01000005.1"/>
</dbReference>
<evidence type="ECO:0000256" key="2">
    <source>
        <dbReference type="ARBA" id="ARBA00022679"/>
    </source>
</evidence>
<proteinExistence type="predicted"/>
<dbReference type="EMBL" id="FNLL01000005">
    <property type="protein sequence ID" value="SDU17705.1"/>
    <property type="molecule type" value="Genomic_DNA"/>
</dbReference>
<evidence type="ECO:0000313" key="5">
    <source>
        <dbReference type="EMBL" id="SDU17705.1"/>
    </source>
</evidence>